<evidence type="ECO:0000256" key="3">
    <source>
        <dbReference type="ARBA" id="ARBA00022729"/>
    </source>
</evidence>
<sequence>MKTVLLLLLLLIPIYDCHLFRYQWHQRRAPPSSKKYRISPTTGVRIALPTPEQLQWQAQELGVLIHFNIATYINDDGCSGQFVPNISLFNPYLLNTDNWVQTMLDFGAKYAVLVAKHACGFHMAPTDVKFPLSPSGQIIPYNYSIDYSPMKGVDVLGNFVKSCEKKQIRTGFYYTVVSNNWLNVDSGLIQNRTLKPGQINITQETYNSIVLQQLREIWSRYGSLDEIWFDGGYTSTLKDPITTLLAQLQPQAIAFNGYGVSTNPARWIGTEMGVAPDPNWSTGITNDGGDPNSPIFCPAECDTTLQAHDRWFWGVNVTLRSLSELIQVYHETVGRNCLLMLDLTPDRTGLIPSAYARRYKQLGDFIRSCYGTPVLPMERLISDDSLQYIQLFVSSPVTVDRSVIQEDQTDGQVIRAYVVDVQLVDTTNIHQWMKVAQGTSIGNKKIDIWQVGPQLINAVRLTIIKTVDKPVIKSFTVHLCN</sequence>
<dbReference type="InterPro" id="IPR057739">
    <property type="entry name" value="Glyco_hydro_29_N"/>
</dbReference>
<dbReference type="PANTHER" id="PTHR10030:SF37">
    <property type="entry name" value="ALPHA-L-FUCOSIDASE-RELATED"/>
    <property type="match status" value="1"/>
</dbReference>
<protein>
    <recommendedName>
        <fullName evidence="2">alpha-L-fucosidase</fullName>
        <ecNumber evidence="2">3.2.1.51</ecNumber>
    </recommendedName>
</protein>
<dbReference type="Pfam" id="PF01120">
    <property type="entry name" value="Alpha_L_fucos"/>
    <property type="match status" value="1"/>
</dbReference>
<evidence type="ECO:0000259" key="7">
    <source>
        <dbReference type="Pfam" id="PF01120"/>
    </source>
</evidence>
<dbReference type="GO" id="GO:0004560">
    <property type="term" value="F:alpha-L-fucosidase activity"/>
    <property type="evidence" value="ECO:0007669"/>
    <property type="project" value="UniProtKB-EC"/>
</dbReference>
<evidence type="ECO:0000256" key="6">
    <source>
        <dbReference type="SAM" id="SignalP"/>
    </source>
</evidence>
<proteinExistence type="inferred from homology"/>
<dbReference type="InterPro" id="IPR000933">
    <property type="entry name" value="Glyco_hydro_29"/>
</dbReference>
<dbReference type="Gene3D" id="3.20.20.80">
    <property type="entry name" value="Glycosidases"/>
    <property type="match status" value="1"/>
</dbReference>
<dbReference type="PANTHER" id="PTHR10030">
    <property type="entry name" value="ALPHA-L-FUCOSIDASE"/>
    <property type="match status" value="1"/>
</dbReference>
<evidence type="ECO:0000313" key="8">
    <source>
        <dbReference type="EMBL" id="CAF1106504.1"/>
    </source>
</evidence>
<dbReference type="EMBL" id="CAJNOT010000905">
    <property type="protein sequence ID" value="CAF1106504.1"/>
    <property type="molecule type" value="Genomic_DNA"/>
</dbReference>
<keyword evidence="5" id="KW-0326">Glycosidase</keyword>
<comment type="caution">
    <text evidence="8">The sequence shown here is derived from an EMBL/GenBank/DDBJ whole genome shotgun (WGS) entry which is preliminary data.</text>
</comment>
<gene>
    <name evidence="8" type="ORF">ZHD862_LOCUS17880</name>
</gene>
<keyword evidence="3 6" id="KW-0732">Signal</keyword>
<feature type="domain" description="Glycoside hydrolase family 29 N-terminal" evidence="7">
    <location>
        <begin position="85"/>
        <end position="367"/>
    </location>
</feature>
<feature type="signal peptide" evidence="6">
    <location>
        <begin position="1"/>
        <end position="19"/>
    </location>
</feature>
<evidence type="ECO:0000256" key="4">
    <source>
        <dbReference type="ARBA" id="ARBA00022801"/>
    </source>
</evidence>
<dbReference type="Proteomes" id="UP000663864">
    <property type="component" value="Unassembled WGS sequence"/>
</dbReference>
<accession>A0A814PHV4</accession>
<evidence type="ECO:0000313" key="9">
    <source>
        <dbReference type="Proteomes" id="UP000663864"/>
    </source>
</evidence>
<reference evidence="8" key="1">
    <citation type="submission" date="2021-02" db="EMBL/GenBank/DDBJ databases">
        <authorList>
            <person name="Nowell W R."/>
        </authorList>
    </citation>
    <scope>NUCLEOTIDE SEQUENCE</scope>
</reference>
<name>A0A814PHV4_9BILA</name>
<organism evidence="8 9">
    <name type="scientific">Rotaria sordida</name>
    <dbReference type="NCBI Taxonomy" id="392033"/>
    <lineage>
        <taxon>Eukaryota</taxon>
        <taxon>Metazoa</taxon>
        <taxon>Spiralia</taxon>
        <taxon>Gnathifera</taxon>
        <taxon>Rotifera</taxon>
        <taxon>Eurotatoria</taxon>
        <taxon>Bdelloidea</taxon>
        <taxon>Philodinida</taxon>
        <taxon>Philodinidae</taxon>
        <taxon>Rotaria</taxon>
    </lineage>
</organism>
<feature type="chain" id="PRO_5032581549" description="alpha-L-fucosidase" evidence="6">
    <location>
        <begin position="20"/>
        <end position="481"/>
    </location>
</feature>
<keyword evidence="4" id="KW-0378">Hydrolase</keyword>
<evidence type="ECO:0000256" key="2">
    <source>
        <dbReference type="ARBA" id="ARBA00012662"/>
    </source>
</evidence>
<dbReference type="GO" id="GO:0006004">
    <property type="term" value="P:fucose metabolic process"/>
    <property type="evidence" value="ECO:0007669"/>
    <property type="project" value="TreeGrafter"/>
</dbReference>
<dbReference type="GO" id="GO:0016139">
    <property type="term" value="P:glycoside catabolic process"/>
    <property type="evidence" value="ECO:0007669"/>
    <property type="project" value="TreeGrafter"/>
</dbReference>
<dbReference type="InterPro" id="IPR017853">
    <property type="entry name" value="GH"/>
</dbReference>
<comment type="similarity">
    <text evidence="1">Belongs to the glycosyl hydrolase 29 family.</text>
</comment>
<dbReference type="EC" id="3.2.1.51" evidence="2"/>
<dbReference type="SUPFAM" id="SSF51445">
    <property type="entry name" value="(Trans)glycosidases"/>
    <property type="match status" value="1"/>
</dbReference>
<evidence type="ECO:0000256" key="5">
    <source>
        <dbReference type="ARBA" id="ARBA00023295"/>
    </source>
</evidence>
<dbReference type="AlphaFoldDB" id="A0A814PHV4"/>
<dbReference type="SMART" id="SM00812">
    <property type="entry name" value="Alpha_L_fucos"/>
    <property type="match status" value="1"/>
</dbReference>
<dbReference type="GO" id="GO:0005764">
    <property type="term" value="C:lysosome"/>
    <property type="evidence" value="ECO:0007669"/>
    <property type="project" value="TreeGrafter"/>
</dbReference>
<dbReference type="Gene3D" id="2.60.120.260">
    <property type="entry name" value="Galactose-binding domain-like"/>
    <property type="match status" value="1"/>
</dbReference>
<evidence type="ECO:0000256" key="1">
    <source>
        <dbReference type="ARBA" id="ARBA00007951"/>
    </source>
</evidence>